<dbReference type="EMBL" id="HBUE01264838">
    <property type="protein sequence ID" value="CAG6560920.1"/>
    <property type="molecule type" value="Transcribed_RNA"/>
</dbReference>
<reference evidence="2" key="1">
    <citation type="submission" date="2021-05" db="EMBL/GenBank/DDBJ databases">
        <authorList>
            <person name="Alioto T."/>
            <person name="Alioto T."/>
            <person name="Gomez Garrido J."/>
        </authorList>
    </citation>
    <scope>NUCLEOTIDE SEQUENCE</scope>
</reference>
<proteinExistence type="predicted"/>
<dbReference type="AlphaFoldDB" id="A0A8D8GJZ5"/>
<organism evidence="2">
    <name type="scientific">Culex pipiens</name>
    <name type="common">House mosquito</name>
    <dbReference type="NCBI Taxonomy" id="7175"/>
    <lineage>
        <taxon>Eukaryota</taxon>
        <taxon>Metazoa</taxon>
        <taxon>Ecdysozoa</taxon>
        <taxon>Arthropoda</taxon>
        <taxon>Hexapoda</taxon>
        <taxon>Insecta</taxon>
        <taxon>Pterygota</taxon>
        <taxon>Neoptera</taxon>
        <taxon>Endopterygota</taxon>
        <taxon>Diptera</taxon>
        <taxon>Nematocera</taxon>
        <taxon>Culicoidea</taxon>
        <taxon>Culicidae</taxon>
        <taxon>Culicinae</taxon>
        <taxon>Culicini</taxon>
        <taxon>Culex</taxon>
        <taxon>Culex</taxon>
    </lineage>
</organism>
<feature type="compositionally biased region" description="Basic and acidic residues" evidence="1">
    <location>
        <begin position="146"/>
        <end position="155"/>
    </location>
</feature>
<dbReference type="EMBL" id="HBUE01159697">
    <property type="protein sequence ID" value="CAG6509534.1"/>
    <property type="molecule type" value="Transcribed_RNA"/>
</dbReference>
<feature type="region of interest" description="Disordered" evidence="1">
    <location>
        <begin position="127"/>
        <end position="165"/>
    </location>
</feature>
<name>A0A8D8GJZ5_CULPI</name>
<feature type="compositionally biased region" description="Acidic residues" evidence="1">
    <location>
        <begin position="132"/>
        <end position="145"/>
    </location>
</feature>
<protein>
    <submittedName>
        <fullName evidence="2">(northern house mosquito) hypothetical protein</fullName>
    </submittedName>
</protein>
<evidence type="ECO:0000313" key="2">
    <source>
        <dbReference type="EMBL" id="CAG6509534.1"/>
    </source>
</evidence>
<sequence>MSAKKQFRNFPGQSDKLNYNSNTAVVFAAADTDNNSAADMHIPTVLEKKIANDSLPFEDLCQEAGDKKKGIESKDMEELSPEYQKFLNAMEGITPEQRELLTHLYQLTIQLAALPVREGPQAEELSTLLDDVNLDTDSEDADSNADDMKEGREEELYSEYGSKKP</sequence>
<dbReference type="EMBL" id="HBUE01022944">
    <property type="protein sequence ID" value="CAG6453458.1"/>
    <property type="molecule type" value="Transcribed_RNA"/>
</dbReference>
<accession>A0A8D8GJZ5</accession>
<evidence type="ECO:0000256" key="1">
    <source>
        <dbReference type="SAM" id="MobiDB-lite"/>
    </source>
</evidence>